<evidence type="ECO:0000313" key="2">
    <source>
        <dbReference type="EMBL" id="KAL0120831.1"/>
    </source>
</evidence>
<dbReference type="EMBL" id="JADYXP020000007">
    <property type="protein sequence ID" value="KAL0120831.1"/>
    <property type="molecule type" value="Genomic_DNA"/>
</dbReference>
<dbReference type="Proteomes" id="UP001430953">
    <property type="component" value="Unassembled WGS sequence"/>
</dbReference>
<sequence length="109" mass="12550">MGVLRGRTWTNGRQRGGSKPVEENPFFRFSRTTRWSWENHPMLESSARWWRTRMVDGTWRWRRAMVVVTVMGRGGTERNVTTPNCLIPGCAMRELIGNTDARGCGRAHG</sequence>
<feature type="region of interest" description="Disordered" evidence="1">
    <location>
        <begin position="1"/>
        <end position="23"/>
    </location>
</feature>
<gene>
    <name evidence="2" type="ORF">PUN28_008479</name>
</gene>
<protein>
    <submittedName>
        <fullName evidence="2">Uncharacterized protein</fullName>
    </submittedName>
</protein>
<accession>A0AAW2FXY4</accession>
<proteinExistence type="predicted"/>
<dbReference type="AlphaFoldDB" id="A0AAW2FXY4"/>
<comment type="caution">
    <text evidence="2">The sequence shown here is derived from an EMBL/GenBank/DDBJ whole genome shotgun (WGS) entry which is preliminary data.</text>
</comment>
<keyword evidence="3" id="KW-1185">Reference proteome</keyword>
<name>A0AAW2FXY4_9HYME</name>
<reference evidence="2 3" key="1">
    <citation type="submission" date="2023-03" db="EMBL/GenBank/DDBJ databases">
        <title>High recombination rates correlate with genetic variation in Cardiocondyla obscurior ants.</title>
        <authorList>
            <person name="Errbii M."/>
        </authorList>
    </citation>
    <scope>NUCLEOTIDE SEQUENCE [LARGE SCALE GENOMIC DNA]</scope>
    <source>
        <strain evidence="2">Alpha-2009</strain>
        <tissue evidence="2">Whole body</tissue>
    </source>
</reference>
<evidence type="ECO:0000256" key="1">
    <source>
        <dbReference type="SAM" id="MobiDB-lite"/>
    </source>
</evidence>
<evidence type="ECO:0000313" key="3">
    <source>
        <dbReference type="Proteomes" id="UP001430953"/>
    </source>
</evidence>
<organism evidence="2 3">
    <name type="scientific">Cardiocondyla obscurior</name>
    <dbReference type="NCBI Taxonomy" id="286306"/>
    <lineage>
        <taxon>Eukaryota</taxon>
        <taxon>Metazoa</taxon>
        <taxon>Ecdysozoa</taxon>
        <taxon>Arthropoda</taxon>
        <taxon>Hexapoda</taxon>
        <taxon>Insecta</taxon>
        <taxon>Pterygota</taxon>
        <taxon>Neoptera</taxon>
        <taxon>Endopterygota</taxon>
        <taxon>Hymenoptera</taxon>
        <taxon>Apocrita</taxon>
        <taxon>Aculeata</taxon>
        <taxon>Formicoidea</taxon>
        <taxon>Formicidae</taxon>
        <taxon>Myrmicinae</taxon>
        <taxon>Cardiocondyla</taxon>
    </lineage>
</organism>